<dbReference type="RefSeq" id="WP_030426388.1">
    <property type="nucleotide sequence ID" value="NZ_JOEF01000001.1"/>
</dbReference>
<proteinExistence type="predicted"/>
<reference evidence="1 2" key="1">
    <citation type="submission" date="2016-10" db="EMBL/GenBank/DDBJ databases">
        <authorList>
            <person name="de Groot N.N."/>
        </authorList>
    </citation>
    <scope>NUCLEOTIDE SEQUENCE [LARGE SCALE GENOMIC DNA]</scope>
    <source>
        <strain evidence="1 2">DSM 44149</strain>
    </source>
</reference>
<dbReference type="AlphaFoldDB" id="A0A1H0C911"/>
<dbReference type="InterPro" id="IPR016193">
    <property type="entry name" value="Cytidine_deaminase-like"/>
</dbReference>
<gene>
    <name evidence="1" type="ORF">SAMN04489726_7091</name>
</gene>
<dbReference type="GO" id="GO:0003824">
    <property type="term" value="F:catalytic activity"/>
    <property type="evidence" value="ECO:0007669"/>
    <property type="project" value="InterPro"/>
</dbReference>
<sequence>MAEQRELDPEDAKIVTLARSARARTGAAEGAAVRDTDGRTYSACTVALPSLRLTAVQAAVAAAVASGAEGLEAAAVVTGADAVDADSLAAVRDLTRTATVLRADTAGAVLEVLG</sequence>
<dbReference type="STRING" id="211114.SAMN04489726_7091"/>
<accession>A0A1H0C911</accession>
<dbReference type="Gene3D" id="3.40.140.10">
    <property type="entry name" value="Cytidine Deaminase, domain 2"/>
    <property type="match status" value="1"/>
</dbReference>
<evidence type="ECO:0000313" key="2">
    <source>
        <dbReference type="Proteomes" id="UP000183376"/>
    </source>
</evidence>
<keyword evidence="2" id="KW-1185">Reference proteome</keyword>
<dbReference type="SUPFAM" id="SSF53927">
    <property type="entry name" value="Cytidine deaminase-like"/>
    <property type="match status" value="1"/>
</dbReference>
<evidence type="ECO:0000313" key="1">
    <source>
        <dbReference type="EMBL" id="SDN54321.1"/>
    </source>
</evidence>
<dbReference type="Proteomes" id="UP000183376">
    <property type="component" value="Chromosome I"/>
</dbReference>
<evidence type="ECO:0008006" key="3">
    <source>
        <dbReference type="Google" id="ProtNLM"/>
    </source>
</evidence>
<dbReference type="EMBL" id="LT629701">
    <property type="protein sequence ID" value="SDN54321.1"/>
    <property type="molecule type" value="Genomic_DNA"/>
</dbReference>
<organism evidence="1 2">
    <name type="scientific">Allokutzneria albata</name>
    <name type="common">Kibdelosporangium albatum</name>
    <dbReference type="NCBI Taxonomy" id="211114"/>
    <lineage>
        <taxon>Bacteria</taxon>
        <taxon>Bacillati</taxon>
        <taxon>Actinomycetota</taxon>
        <taxon>Actinomycetes</taxon>
        <taxon>Pseudonocardiales</taxon>
        <taxon>Pseudonocardiaceae</taxon>
        <taxon>Allokutzneria</taxon>
    </lineage>
</organism>
<dbReference type="eggNOG" id="COG0295">
    <property type="taxonomic scope" value="Bacteria"/>
</dbReference>
<name>A0A1H0C911_ALLAB</name>
<protein>
    <recommendedName>
        <fullName evidence="3">Cytidine deaminase</fullName>
    </recommendedName>
</protein>